<name>A0A814P7U7_9BILA</name>
<dbReference type="AlphaFoldDB" id="A0A814P7U7"/>
<dbReference type="EMBL" id="CAJNOT010000880">
    <property type="protein sequence ID" value="CAF1101059.1"/>
    <property type="molecule type" value="Genomic_DNA"/>
</dbReference>
<organism evidence="1 2">
    <name type="scientific">Rotaria sordida</name>
    <dbReference type="NCBI Taxonomy" id="392033"/>
    <lineage>
        <taxon>Eukaryota</taxon>
        <taxon>Metazoa</taxon>
        <taxon>Spiralia</taxon>
        <taxon>Gnathifera</taxon>
        <taxon>Rotifera</taxon>
        <taxon>Eurotatoria</taxon>
        <taxon>Bdelloidea</taxon>
        <taxon>Philodinida</taxon>
        <taxon>Philodinidae</taxon>
        <taxon>Rotaria</taxon>
    </lineage>
</organism>
<gene>
    <name evidence="1" type="ORF">ZHD862_LOCUS17600</name>
</gene>
<comment type="caution">
    <text evidence="1">The sequence shown here is derived from an EMBL/GenBank/DDBJ whole genome shotgun (WGS) entry which is preliminary data.</text>
</comment>
<reference evidence="1" key="1">
    <citation type="submission" date="2021-02" db="EMBL/GenBank/DDBJ databases">
        <authorList>
            <person name="Nowell W R."/>
        </authorList>
    </citation>
    <scope>NUCLEOTIDE SEQUENCE</scope>
</reference>
<evidence type="ECO:0000313" key="1">
    <source>
        <dbReference type="EMBL" id="CAF1101059.1"/>
    </source>
</evidence>
<proteinExistence type="predicted"/>
<sequence length="234" mass="27629">MVDVLYSLVDVNQRFDKLLLDPLYIRNLDMTSMTMKSCFDLVYSIENKVLSRISKNILPRIHHQVNELTLEQDSMERILHRIHYPQHYSLSLIDFQEEVLIKYLTVDGRLNCLSTLKIYVDNIAYTSATIDSTKKLPKLKHFTLCSYARTVAYDNRIVRLLRRMINLEELILFLSIIRTDSNYIDGIQLYDSILIYMARLNKFTFSIDTNQANRNHISSIRNQDILQLIQYINI</sequence>
<evidence type="ECO:0000313" key="2">
    <source>
        <dbReference type="Proteomes" id="UP000663864"/>
    </source>
</evidence>
<accession>A0A814P7U7</accession>
<dbReference type="Proteomes" id="UP000663864">
    <property type="component" value="Unassembled WGS sequence"/>
</dbReference>
<protein>
    <submittedName>
        <fullName evidence="1">Uncharacterized protein</fullName>
    </submittedName>
</protein>